<evidence type="ECO:0000313" key="1">
    <source>
        <dbReference type="EMBL" id="TVT52771.1"/>
    </source>
</evidence>
<comment type="caution">
    <text evidence="1">The sequence shown here is derived from an EMBL/GenBank/DDBJ whole genome shotgun (WGS) entry which is preliminary data.</text>
</comment>
<dbReference type="Proteomes" id="UP000320011">
    <property type="component" value="Unassembled WGS sequence"/>
</dbReference>
<dbReference type="InterPro" id="IPR036661">
    <property type="entry name" value="Luciferase-like_sf"/>
</dbReference>
<dbReference type="CDD" id="cd00347">
    <property type="entry name" value="Flavin_utilizing_monoxygenases"/>
    <property type="match status" value="1"/>
</dbReference>
<organism evidence="1 2">
    <name type="scientific">Amycolatopsis rhizosphaerae</name>
    <dbReference type="NCBI Taxonomy" id="2053003"/>
    <lineage>
        <taxon>Bacteria</taxon>
        <taxon>Bacillati</taxon>
        <taxon>Actinomycetota</taxon>
        <taxon>Actinomycetes</taxon>
        <taxon>Pseudonocardiales</taxon>
        <taxon>Pseudonocardiaceae</taxon>
        <taxon>Amycolatopsis</taxon>
    </lineage>
</organism>
<protein>
    <submittedName>
        <fullName evidence="1">LLM class flavin-dependent oxidoreductase</fullName>
    </submittedName>
</protein>
<reference evidence="1 2" key="1">
    <citation type="submission" date="2019-07" db="EMBL/GenBank/DDBJ databases">
        <authorList>
            <person name="Duangmal K."/>
            <person name="Teo W.F.A."/>
        </authorList>
    </citation>
    <scope>NUCLEOTIDE SEQUENCE [LARGE SCALE GENOMIC DNA]</scope>
    <source>
        <strain evidence="1 2">TBRC 6029</strain>
    </source>
</reference>
<dbReference type="AlphaFoldDB" id="A0A558CVH4"/>
<name>A0A558CVH4_9PSEU</name>
<dbReference type="GO" id="GO:0016705">
    <property type="term" value="F:oxidoreductase activity, acting on paired donors, with incorporation or reduction of molecular oxygen"/>
    <property type="evidence" value="ECO:0007669"/>
    <property type="project" value="InterPro"/>
</dbReference>
<evidence type="ECO:0000313" key="2">
    <source>
        <dbReference type="Proteomes" id="UP000320011"/>
    </source>
</evidence>
<accession>A0A558CVH4</accession>
<dbReference type="OrthoDB" id="3206024at2"/>
<feature type="non-terminal residue" evidence="1">
    <location>
        <position position="49"/>
    </location>
</feature>
<gene>
    <name evidence="1" type="ORF">FNH05_12500</name>
</gene>
<proteinExistence type="predicted"/>
<reference evidence="1 2" key="2">
    <citation type="submission" date="2019-08" db="EMBL/GenBank/DDBJ databases">
        <title>Amycolatopsis acidicola sp. nov., isolated from peat swamp forest soil.</title>
        <authorList>
            <person name="Srisuk N."/>
        </authorList>
    </citation>
    <scope>NUCLEOTIDE SEQUENCE [LARGE SCALE GENOMIC DNA]</scope>
    <source>
        <strain evidence="1 2">TBRC 6029</strain>
    </source>
</reference>
<dbReference type="Gene3D" id="3.20.20.30">
    <property type="entry name" value="Luciferase-like domain"/>
    <property type="match status" value="1"/>
</dbReference>
<dbReference type="EMBL" id="VJWX01000097">
    <property type="protein sequence ID" value="TVT52771.1"/>
    <property type="molecule type" value="Genomic_DNA"/>
</dbReference>
<sequence>MELGVFGLNAKAPLAPGHTARLARRAEELGYDSWWAGEHVVLPSPRTPG</sequence>
<dbReference type="SUPFAM" id="SSF51679">
    <property type="entry name" value="Bacterial luciferase-like"/>
    <property type="match status" value="1"/>
</dbReference>
<keyword evidence="2" id="KW-1185">Reference proteome</keyword>